<dbReference type="InterPro" id="IPR039613">
    <property type="entry name" value="SPR1/2/3/4/5"/>
</dbReference>
<dbReference type="AlphaFoldDB" id="A0A1Y1HJA5"/>
<dbReference type="STRING" id="105231.A0A1Y1HJA5"/>
<proteinExistence type="inferred from homology"/>
<evidence type="ECO:0000256" key="1">
    <source>
        <dbReference type="ARBA" id="ARBA00009656"/>
    </source>
</evidence>
<dbReference type="OMA" id="PCNSEPI"/>
<feature type="compositionally biased region" description="Basic and acidic residues" evidence="2">
    <location>
        <begin position="45"/>
        <end position="56"/>
    </location>
</feature>
<name>A0A1Y1HJA5_KLENI</name>
<gene>
    <name evidence="3" type="ORF">KFL_000020030</name>
</gene>
<dbReference type="GO" id="GO:0043622">
    <property type="term" value="P:cortical microtubule organization"/>
    <property type="evidence" value="ECO:0000318"/>
    <property type="project" value="GO_Central"/>
</dbReference>
<evidence type="ECO:0000313" key="3">
    <source>
        <dbReference type="EMBL" id="GAQ77642.1"/>
    </source>
</evidence>
<feature type="compositionally biased region" description="Gly residues" evidence="2">
    <location>
        <begin position="1"/>
        <end position="11"/>
    </location>
</feature>
<dbReference type="PANTHER" id="PTHR33403:SF31">
    <property type="entry name" value="PROTEIN SPIRAL1-LIKE 1"/>
    <property type="match status" value="1"/>
</dbReference>
<feature type="region of interest" description="Disordered" evidence="2">
    <location>
        <begin position="1"/>
        <end position="108"/>
    </location>
</feature>
<accession>A0A1Y1HJA5</accession>
<protein>
    <recommendedName>
        <fullName evidence="5">Protein SPIRAL1-like 1</fullName>
    </recommendedName>
</protein>
<dbReference type="PANTHER" id="PTHR33403">
    <property type="entry name" value="SPR1"/>
    <property type="match status" value="1"/>
</dbReference>
<reference evidence="3 4" key="1">
    <citation type="journal article" date="2014" name="Nat. Commun.">
        <title>Klebsormidium flaccidum genome reveals primary factors for plant terrestrial adaptation.</title>
        <authorList>
            <person name="Hori K."/>
            <person name="Maruyama F."/>
            <person name="Fujisawa T."/>
            <person name="Togashi T."/>
            <person name="Yamamoto N."/>
            <person name="Seo M."/>
            <person name="Sato S."/>
            <person name="Yamada T."/>
            <person name="Mori H."/>
            <person name="Tajima N."/>
            <person name="Moriyama T."/>
            <person name="Ikeuchi M."/>
            <person name="Watanabe M."/>
            <person name="Wada H."/>
            <person name="Kobayashi K."/>
            <person name="Saito M."/>
            <person name="Masuda T."/>
            <person name="Sasaki-Sekimoto Y."/>
            <person name="Mashiguchi K."/>
            <person name="Awai K."/>
            <person name="Shimojima M."/>
            <person name="Masuda S."/>
            <person name="Iwai M."/>
            <person name="Nobusawa T."/>
            <person name="Narise T."/>
            <person name="Kondo S."/>
            <person name="Saito H."/>
            <person name="Sato R."/>
            <person name="Murakawa M."/>
            <person name="Ihara Y."/>
            <person name="Oshima-Yamada Y."/>
            <person name="Ohtaka K."/>
            <person name="Satoh M."/>
            <person name="Sonobe K."/>
            <person name="Ishii M."/>
            <person name="Ohtani R."/>
            <person name="Kanamori-Sato M."/>
            <person name="Honoki R."/>
            <person name="Miyazaki D."/>
            <person name="Mochizuki H."/>
            <person name="Umetsu J."/>
            <person name="Higashi K."/>
            <person name="Shibata D."/>
            <person name="Kamiya Y."/>
            <person name="Sato N."/>
            <person name="Nakamura Y."/>
            <person name="Tabata S."/>
            <person name="Ida S."/>
            <person name="Kurokawa K."/>
            <person name="Ohta H."/>
        </authorList>
    </citation>
    <scope>NUCLEOTIDE SEQUENCE [LARGE SCALE GENOMIC DNA]</scope>
    <source>
        <strain evidence="3 4">NIES-2285</strain>
    </source>
</reference>
<feature type="compositionally biased region" description="Polar residues" evidence="2">
    <location>
        <begin position="20"/>
        <end position="33"/>
    </location>
</feature>
<dbReference type="OrthoDB" id="62622at2759"/>
<evidence type="ECO:0000313" key="4">
    <source>
        <dbReference type="Proteomes" id="UP000054558"/>
    </source>
</evidence>
<dbReference type="Proteomes" id="UP000054558">
    <property type="component" value="Unassembled WGS sequence"/>
</dbReference>
<evidence type="ECO:0000256" key="2">
    <source>
        <dbReference type="SAM" id="MobiDB-lite"/>
    </source>
</evidence>
<keyword evidence="4" id="KW-1185">Reference proteome</keyword>
<dbReference type="GO" id="GO:0010005">
    <property type="term" value="C:cortical microtubule, transverse to long axis"/>
    <property type="evidence" value="ECO:0000318"/>
    <property type="project" value="GO_Central"/>
</dbReference>
<dbReference type="EMBL" id="DF236951">
    <property type="protein sequence ID" value="GAQ77642.1"/>
    <property type="molecule type" value="Genomic_DNA"/>
</dbReference>
<organism evidence="3 4">
    <name type="scientific">Klebsormidium nitens</name>
    <name type="common">Green alga</name>
    <name type="synonym">Ulothrix nitens</name>
    <dbReference type="NCBI Taxonomy" id="105231"/>
    <lineage>
        <taxon>Eukaryota</taxon>
        <taxon>Viridiplantae</taxon>
        <taxon>Streptophyta</taxon>
        <taxon>Klebsormidiophyceae</taxon>
        <taxon>Klebsormidiales</taxon>
        <taxon>Klebsormidiaceae</taxon>
        <taxon>Klebsormidium</taxon>
    </lineage>
</organism>
<sequence length="132" mass="13582">MGRGQMSGGGSSQLSYLFGDSNSEQAPATTSINPRGRAKVAPPTPHDKAPVGDVHSKSLPVDSVKDAANTYPAPDAASLQTLGGGNTQSKTSVNNYHRADGQNVNNFLTDRPSTRVVAAPGGNSQLNFLFGG</sequence>
<evidence type="ECO:0008006" key="5">
    <source>
        <dbReference type="Google" id="ProtNLM"/>
    </source>
</evidence>
<comment type="similarity">
    <text evidence="1">Belongs to the SPIRAL1 family.</text>
</comment>